<dbReference type="EMBL" id="CBTN010000088">
    <property type="protein sequence ID" value="CDH60292.1"/>
    <property type="molecule type" value="Genomic_DNA"/>
</dbReference>
<dbReference type="VEuPathDB" id="FungiDB:LCOR_11079.1"/>
<accession>A0A068SEN2</accession>
<dbReference type="OrthoDB" id="10479238at2759"/>
<evidence type="ECO:0000313" key="2">
    <source>
        <dbReference type="EMBL" id="CDH60292.1"/>
    </source>
</evidence>
<reference evidence="2" key="1">
    <citation type="submission" date="2013-08" db="EMBL/GenBank/DDBJ databases">
        <title>Gene expansion shapes genome architecture in the human pathogen Lichtheimia corymbifera: an evolutionary genomics analysis in the ancient terrestrial Mucorales (Mucoromycotina).</title>
        <authorList>
            <person name="Schwartze V.U."/>
            <person name="Winter S."/>
            <person name="Shelest E."/>
            <person name="Marcet-Houben M."/>
            <person name="Horn F."/>
            <person name="Wehner S."/>
            <person name="Hoffmann K."/>
            <person name="Riege K."/>
            <person name="Sammeth M."/>
            <person name="Nowrousian M."/>
            <person name="Valiante V."/>
            <person name="Linde J."/>
            <person name="Jacobsen I.D."/>
            <person name="Marz M."/>
            <person name="Brakhage A.A."/>
            <person name="Gabaldon T."/>
            <person name="Bocker S."/>
            <person name="Voigt K."/>
        </authorList>
    </citation>
    <scope>NUCLEOTIDE SEQUENCE [LARGE SCALE GENOMIC DNA]</scope>
    <source>
        <strain evidence="2">FSU 9682</strain>
    </source>
</reference>
<gene>
    <name evidence="2" type="ORF">LCOR_11079.1</name>
</gene>
<organism evidence="2 3">
    <name type="scientific">Lichtheimia corymbifera JMRC:FSU:9682</name>
    <dbReference type="NCBI Taxonomy" id="1263082"/>
    <lineage>
        <taxon>Eukaryota</taxon>
        <taxon>Fungi</taxon>
        <taxon>Fungi incertae sedis</taxon>
        <taxon>Mucoromycota</taxon>
        <taxon>Mucoromycotina</taxon>
        <taxon>Mucoromycetes</taxon>
        <taxon>Mucorales</taxon>
        <taxon>Lichtheimiaceae</taxon>
        <taxon>Lichtheimia</taxon>
    </lineage>
</organism>
<keyword evidence="3" id="KW-1185">Reference proteome</keyword>
<evidence type="ECO:0000256" key="1">
    <source>
        <dbReference type="SAM" id="MobiDB-lite"/>
    </source>
</evidence>
<dbReference type="AlphaFoldDB" id="A0A068SEN2"/>
<feature type="compositionally biased region" description="Basic and acidic residues" evidence="1">
    <location>
        <begin position="202"/>
        <end position="225"/>
    </location>
</feature>
<evidence type="ECO:0000313" key="3">
    <source>
        <dbReference type="Proteomes" id="UP000027586"/>
    </source>
</evidence>
<comment type="caution">
    <text evidence="2">The sequence shown here is derived from an EMBL/GenBank/DDBJ whole genome shotgun (WGS) entry which is preliminary data.</text>
</comment>
<proteinExistence type="predicted"/>
<dbReference type="Proteomes" id="UP000027586">
    <property type="component" value="Unassembled WGS sequence"/>
</dbReference>
<protein>
    <submittedName>
        <fullName evidence="2">Uncharacterized protein</fullName>
    </submittedName>
</protein>
<sequence>MSKLKEFATGATIELVDGKVLEINGPAQKVDYLINVMQRMLVVFGPATKNYVTITVGGAQLSHHLASLKQMVGANGRVVATEKIHFSVCKTDGEWSAVQVGRLAKDIAAILTQAPQSIRNTFVCDDVAFFNQSGIQIQGIHYAHVCLFVSLQLSKCWFSTWCVPLGSNQPHPRVDRNAAGSIDAKRWAYHGDDNARHHHQPKEKVASEPCHHPRTSDLKQPRLDGPHFNPKGSGK</sequence>
<name>A0A068SEN2_9FUNG</name>
<feature type="region of interest" description="Disordered" evidence="1">
    <location>
        <begin position="193"/>
        <end position="235"/>
    </location>
</feature>